<evidence type="ECO:0000313" key="2">
    <source>
        <dbReference type="Proteomes" id="UP000245489"/>
    </source>
</evidence>
<evidence type="ECO:0000313" key="1">
    <source>
        <dbReference type="EMBL" id="PWK27770.1"/>
    </source>
</evidence>
<comment type="caution">
    <text evidence="1">The sequence shown here is derived from an EMBL/GenBank/DDBJ whole genome shotgun (WGS) entry which is preliminary data.</text>
</comment>
<dbReference type="Proteomes" id="UP000245489">
    <property type="component" value="Unassembled WGS sequence"/>
</dbReference>
<accession>A0A316EC98</accession>
<evidence type="ECO:0008006" key="3">
    <source>
        <dbReference type="Google" id="ProtNLM"/>
    </source>
</evidence>
<protein>
    <recommendedName>
        <fullName evidence="3">TonB-dependent receptor</fullName>
    </recommendedName>
</protein>
<sequence length="511" mass="57923">MLFSVMVLTCVSAGFIGYLRYKTLPNFDFLNKFIDKTMLTYDRNIGTKQKALRINLDRRIYGSFAEIGAGQDVAANFFKSGGASGTIAKTISAYDMAFSDAIYGEEASGRYVVEARLMKMLNREYKLLNVRLTEMASERTFFAFADTVSALNYQKTNDPHGWIGLRFQLEPNGQPNDVVIHVRMKDNDNVLQQQALGIIGVNLMFGCFYYHEQPEILLQSLMDDLSSDRIEIDMIRFSGPDFKEVDDRVMSLHLVKNGFTNAALFGPDGNVMQPSEAFYKKHIVAVRGRFRPVTNVSLDMIKKGLKQFESEPDVDDDKVVLLAELTLKNLQAGNEQINEKDFLDRVDILCSLGQTVLISNFHEYYRLVQYLAGFTKVRMGLILGMPNLDYIFEEKHYTNISGGILAAFSTLFAPKIKLYLHPTMNEKGEIVTTKEFIPPTHLKGLFQYLQDNDKFADIKDYNQNLLSIKTDNVLAQIQSGEEGWEELVPPTVVKLVKENCLFGYPCEVTPV</sequence>
<keyword evidence="2" id="KW-1185">Reference proteome</keyword>
<dbReference type="AlphaFoldDB" id="A0A316EC98"/>
<organism evidence="1 2">
    <name type="scientific">Arcicella aurantiaca</name>
    <dbReference type="NCBI Taxonomy" id="591202"/>
    <lineage>
        <taxon>Bacteria</taxon>
        <taxon>Pseudomonadati</taxon>
        <taxon>Bacteroidota</taxon>
        <taxon>Cytophagia</taxon>
        <taxon>Cytophagales</taxon>
        <taxon>Flectobacillaceae</taxon>
        <taxon>Arcicella</taxon>
    </lineage>
</organism>
<reference evidence="1 2" key="1">
    <citation type="submission" date="2018-05" db="EMBL/GenBank/DDBJ databases">
        <title>Genomic Encyclopedia of Archaeal and Bacterial Type Strains, Phase II (KMG-II): from individual species to whole genera.</title>
        <authorList>
            <person name="Goeker M."/>
        </authorList>
    </citation>
    <scope>NUCLEOTIDE SEQUENCE [LARGE SCALE GENOMIC DNA]</scope>
    <source>
        <strain evidence="1 2">DSM 22214</strain>
    </source>
</reference>
<proteinExistence type="predicted"/>
<name>A0A316EC98_9BACT</name>
<dbReference type="EMBL" id="QGGO01000005">
    <property type="protein sequence ID" value="PWK27770.1"/>
    <property type="molecule type" value="Genomic_DNA"/>
</dbReference>
<gene>
    <name evidence="1" type="ORF">LV89_01177</name>
</gene>